<feature type="binding site" evidence="22">
    <location>
        <position position="297"/>
    </location>
    <ligand>
        <name>Mg(2+)</name>
        <dbReference type="ChEBI" id="CHEBI:18420"/>
        <label>2</label>
    </ligand>
</feature>
<evidence type="ECO:0000256" key="12">
    <source>
        <dbReference type="ARBA" id="ARBA00022857"/>
    </source>
</evidence>
<keyword evidence="14" id="KW-1133">Transmembrane helix</keyword>
<dbReference type="InterPro" id="IPR023395">
    <property type="entry name" value="MCP_dom_sf"/>
</dbReference>
<keyword evidence="26" id="KW-1185">Reference proteome</keyword>
<evidence type="ECO:0000313" key="26">
    <source>
        <dbReference type="Proteomes" id="UP000242875"/>
    </source>
</evidence>
<dbReference type="PROSITE" id="PS50920">
    <property type="entry name" value="SOLCAR"/>
    <property type="match status" value="2"/>
</dbReference>
<dbReference type="InterPro" id="IPR036291">
    <property type="entry name" value="NAD(P)-bd_dom_sf"/>
</dbReference>
<dbReference type="Pfam" id="PF00153">
    <property type="entry name" value="Mito_carr"/>
    <property type="match status" value="3"/>
</dbReference>
<feature type="binding site" evidence="22">
    <location>
        <position position="265"/>
    </location>
    <ligand>
        <name>Mg(2+)</name>
        <dbReference type="ChEBI" id="CHEBI:18420"/>
        <label>1</label>
    </ligand>
</feature>
<dbReference type="SUPFAM" id="SSF48179">
    <property type="entry name" value="6-phosphogluconate dehydrogenase C-terminal domain-like"/>
    <property type="match status" value="1"/>
</dbReference>
<dbReference type="InterPro" id="IPR018108">
    <property type="entry name" value="MCP_transmembrane"/>
</dbReference>
<reference evidence="25 26" key="1">
    <citation type="journal article" date="2017" name="Mycologia">
        <title>Bifiguratus adelaidae, gen. et sp. nov., a new member of Mucoromycotina in endophytic and soil-dwelling habitats.</title>
        <authorList>
            <person name="Torres-Cruz T.J."/>
            <person name="Billingsley Tobias T.L."/>
            <person name="Almatruk M."/>
            <person name="Hesse C."/>
            <person name="Kuske C.R."/>
            <person name="Desiro A."/>
            <person name="Benucci G.M."/>
            <person name="Bonito G."/>
            <person name="Stajich J.E."/>
            <person name="Dunlap C."/>
            <person name="Arnold A.E."/>
            <person name="Porras-Alfaro A."/>
        </authorList>
    </citation>
    <scope>NUCLEOTIDE SEQUENCE [LARGE SCALE GENOMIC DNA]</scope>
    <source>
        <strain evidence="25 26">AZ0501</strain>
    </source>
</reference>
<evidence type="ECO:0000256" key="4">
    <source>
        <dbReference type="ARBA" id="ARBA00004864"/>
    </source>
</evidence>
<comment type="subcellular location">
    <subcellularLocation>
        <location evidence="2">Membrane</location>
        <topology evidence="2">Multi-pass membrane protein</topology>
    </subcellularLocation>
    <subcellularLocation>
        <location evidence="3">Mitochondrion</location>
    </subcellularLocation>
</comment>
<keyword evidence="10 22" id="KW-0479">Metal-binding</keyword>
<feature type="domain" description="KARI N-terminal Rossmann" evidence="23">
    <location>
        <begin position="64"/>
        <end position="252"/>
    </location>
</feature>
<dbReference type="Pfam" id="PF01450">
    <property type="entry name" value="KARI_C"/>
    <property type="match status" value="1"/>
</dbReference>
<dbReference type="InterPro" id="IPR008927">
    <property type="entry name" value="6-PGluconate_DH-like_C_sf"/>
</dbReference>
<evidence type="ECO:0000256" key="22">
    <source>
        <dbReference type="PROSITE-ProRule" id="PRU01198"/>
    </source>
</evidence>
<feature type="binding site" evidence="22">
    <location>
        <position position="261"/>
    </location>
    <ligand>
        <name>Mg(2+)</name>
        <dbReference type="ChEBI" id="CHEBI:18420"/>
        <label>1</label>
    </ligand>
</feature>
<dbReference type="OrthoDB" id="10255643at2759"/>
<keyword evidence="8 22" id="KW-0028">Amino-acid biosynthesis</keyword>
<evidence type="ECO:0000256" key="14">
    <source>
        <dbReference type="ARBA" id="ARBA00022989"/>
    </source>
</evidence>
<dbReference type="Proteomes" id="UP000242875">
    <property type="component" value="Unassembled WGS sequence"/>
</dbReference>
<name>A0A261Y1X3_9FUNG</name>
<dbReference type="InterPro" id="IPR013116">
    <property type="entry name" value="KARI_N"/>
</dbReference>
<dbReference type="GO" id="GO:0016020">
    <property type="term" value="C:membrane"/>
    <property type="evidence" value="ECO:0007669"/>
    <property type="project" value="UniProtKB-SubCell"/>
</dbReference>
<dbReference type="PROSITE" id="PS51850">
    <property type="entry name" value="KARI_N"/>
    <property type="match status" value="1"/>
</dbReference>
<comment type="cofactor">
    <cofactor evidence="1">
        <name>Mg(2+)</name>
        <dbReference type="ChEBI" id="CHEBI:18420"/>
    </cofactor>
</comment>
<dbReference type="GO" id="GO:0005759">
    <property type="term" value="C:mitochondrial matrix"/>
    <property type="evidence" value="ECO:0007669"/>
    <property type="project" value="UniProtKB-ARBA"/>
</dbReference>
<dbReference type="PANTHER" id="PTHR21371">
    <property type="entry name" value="KETOL-ACID REDUCTOISOMERASE, MITOCHONDRIAL"/>
    <property type="match status" value="1"/>
</dbReference>
<dbReference type="SUPFAM" id="SSF51735">
    <property type="entry name" value="NAD(P)-binding Rossmann-fold domains"/>
    <property type="match status" value="1"/>
</dbReference>
<evidence type="ECO:0000256" key="19">
    <source>
        <dbReference type="ARBA" id="ARBA00030209"/>
    </source>
</evidence>
<dbReference type="Pfam" id="PF07991">
    <property type="entry name" value="KARI_N"/>
    <property type="match status" value="1"/>
</dbReference>
<dbReference type="UniPathway" id="UPA00049">
    <property type="reaction ID" value="UER00060"/>
</dbReference>
<keyword evidence="12" id="KW-0521">NADP</keyword>
<dbReference type="NCBIfam" id="TIGR00465">
    <property type="entry name" value="ilvC"/>
    <property type="match status" value="1"/>
</dbReference>
<keyword evidence="9 21" id="KW-0812">Transmembrane</keyword>
<feature type="repeat" description="Solcar" evidence="21">
    <location>
        <begin position="390"/>
        <end position="464"/>
    </location>
</feature>
<dbReference type="EMBL" id="MVBO01000034">
    <property type="protein sequence ID" value="OZJ04629.1"/>
    <property type="molecule type" value="Genomic_DNA"/>
</dbReference>
<dbReference type="InterPro" id="IPR013328">
    <property type="entry name" value="6PGD_dom2"/>
</dbReference>
<dbReference type="EC" id="1.1.1.86" evidence="7"/>
<dbReference type="FunFam" id="1.10.1040.10:FF:000005">
    <property type="entry name" value="Ketol-acid reductoisomerase, mitochondrial"/>
    <property type="match status" value="1"/>
</dbReference>
<evidence type="ECO:0000256" key="11">
    <source>
        <dbReference type="ARBA" id="ARBA00022842"/>
    </source>
</evidence>
<comment type="pathway">
    <text evidence="4">Amino-acid biosynthesis; L-valine biosynthesis; L-valine from pyruvate: step 2/4.</text>
</comment>
<dbReference type="PANTHER" id="PTHR21371:SF1">
    <property type="entry name" value="KETOL-ACID REDUCTOISOMERASE, MITOCHONDRIAL"/>
    <property type="match status" value="1"/>
</dbReference>
<feature type="binding site" evidence="22">
    <location>
        <position position="323"/>
    </location>
    <ligand>
        <name>substrate</name>
    </ligand>
</feature>
<comment type="caution">
    <text evidence="25">The sequence shown here is derived from an EMBL/GenBank/DDBJ whole genome shotgun (WGS) entry which is preliminary data.</text>
</comment>
<evidence type="ECO:0000256" key="3">
    <source>
        <dbReference type="ARBA" id="ARBA00004173"/>
    </source>
</evidence>
<dbReference type="FunFam" id="3.40.50.720:FF:000167">
    <property type="entry name" value="Ketol-acid reductoisomerase, mitochondrial"/>
    <property type="match status" value="1"/>
</dbReference>
<dbReference type="UniPathway" id="UPA00047">
    <property type="reaction ID" value="UER00056"/>
</dbReference>
<evidence type="ECO:0000256" key="7">
    <source>
        <dbReference type="ARBA" id="ARBA00013102"/>
    </source>
</evidence>
<comment type="pathway">
    <text evidence="5">Amino-acid biosynthesis; L-isoleucine biosynthesis; L-isoleucine from 2-oxobutanoate: step 2/4.</text>
</comment>
<accession>A0A261Y1X3</accession>
<dbReference type="GO" id="GO:0009097">
    <property type="term" value="P:isoleucine biosynthetic process"/>
    <property type="evidence" value="ECO:0007669"/>
    <property type="project" value="UniProtKB-UniRule"/>
</dbReference>
<evidence type="ECO:0000256" key="1">
    <source>
        <dbReference type="ARBA" id="ARBA00001946"/>
    </source>
</evidence>
<feature type="binding site" evidence="22">
    <location>
        <position position="301"/>
    </location>
    <ligand>
        <name>Mg(2+)</name>
        <dbReference type="ChEBI" id="CHEBI:18420"/>
        <label>2</label>
    </ligand>
</feature>
<keyword evidence="15 22" id="KW-0560">Oxidoreductase</keyword>
<keyword evidence="18 22" id="KW-0100">Branched-chain amino acid biosynthesis</keyword>
<evidence type="ECO:0000256" key="20">
    <source>
        <dbReference type="ARBA" id="ARBA00030593"/>
    </source>
</evidence>
<dbReference type="GO" id="GO:0046872">
    <property type="term" value="F:metal ion binding"/>
    <property type="evidence" value="ECO:0007669"/>
    <property type="project" value="UniProtKB-UniRule"/>
</dbReference>
<keyword evidence="11 22" id="KW-0460">Magnesium</keyword>
<dbReference type="Gene3D" id="1.50.40.10">
    <property type="entry name" value="Mitochondrial carrier domain"/>
    <property type="match status" value="1"/>
</dbReference>
<evidence type="ECO:0000256" key="9">
    <source>
        <dbReference type="ARBA" id="ARBA00022692"/>
    </source>
</evidence>
<evidence type="ECO:0000259" key="23">
    <source>
        <dbReference type="PROSITE" id="PS51850"/>
    </source>
</evidence>
<dbReference type="GO" id="GO:0004455">
    <property type="term" value="F:ketol-acid reductoisomerase activity"/>
    <property type="evidence" value="ECO:0007669"/>
    <property type="project" value="UniProtKB-UniRule"/>
</dbReference>
<sequence>MSASRAVSTAFRAVSRRSLMTSVRAGARPAIGMLAPRVASKALPQMMNTNQTRTMKTLDFGGDQETVYERSDYPRDKLLEVFKDDTLAILGYGPQGRGQALNMRDNGLNVIIGSRPGRSYDQAVDEGWVPGKTLFPIEEACDKGTVIMNLLSDAAQTALWDKLKPYLTKGKTLYFSHGFSVVYNDQTKIIPPKDIDVILVAPKGSGFTVRRLFQEGRGINSSFAVFQDISGKARERAIALGVGVGSGYLYETTFQKEVYSDLYGERGILMGAIQGMFQAQYDVLRANGHTPSEAFNETVEEATQSLFPLIGENGMDWMYSNCSTTAQRGALDWWRPFHDAAKPVFEKLYESVRNGTETARSLDKNSRPNYRSELEEELKEIRESEIWRTEFLRNHFIAGAGSLATAYAVMHPLDTLKTQIQAGSHRGFTKDVLRGLGKGFGVSVLGAAGQGGTRFATYEWTKAHLLPHQGTPSVGDFGTISATAISAIVGDLASSVIKVPREVITAKLQTDHYRHAGSTIRPTAGYVIRATLRDEGPVGLFRGFWTIAARDCPFMVILLTTYENFKALHPHPHPVHPHILDKLPHQQVLDIRASAAMEDWKADTPALRHVIDGGVSGFLAGYITTPMDVLRTRMITDKTPQSSLTSVVQRIIQSAPPYSSMFSQARSMYKAFFIGGVSRGLWWFGICSIFFPLYECSTSFLE</sequence>
<evidence type="ECO:0000256" key="21">
    <source>
        <dbReference type="PROSITE-ProRule" id="PRU00282"/>
    </source>
</evidence>
<dbReference type="SUPFAM" id="SSF103506">
    <property type="entry name" value="Mitochondrial carrier"/>
    <property type="match status" value="1"/>
</dbReference>
<gene>
    <name evidence="25" type="ORF">BZG36_02067</name>
</gene>
<evidence type="ECO:0000256" key="8">
    <source>
        <dbReference type="ARBA" id="ARBA00022605"/>
    </source>
</evidence>
<evidence type="ECO:0000256" key="2">
    <source>
        <dbReference type="ARBA" id="ARBA00004141"/>
    </source>
</evidence>
<evidence type="ECO:0000256" key="6">
    <source>
        <dbReference type="ARBA" id="ARBA00010318"/>
    </source>
</evidence>
<evidence type="ECO:0000256" key="17">
    <source>
        <dbReference type="ARBA" id="ARBA00023136"/>
    </source>
</evidence>
<dbReference type="InterPro" id="IPR013023">
    <property type="entry name" value="KARI"/>
</dbReference>
<dbReference type="GO" id="GO:0009099">
    <property type="term" value="P:L-valine biosynthetic process"/>
    <property type="evidence" value="ECO:0007669"/>
    <property type="project" value="UniProtKB-UniRule"/>
</dbReference>
<feature type="domain" description="KARI C-terminal knotted" evidence="24">
    <location>
        <begin position="253"/>
        <end position="388"/>
    </location>
</feature>
<evidence type="ECO:0000256" key="10">
    <source>
        <dbReference type="ARBA" id="ARBA00022723"/>
    </source>
</evidence>
<keyword evidence="17 21" id="KW-0472">Membrane</keyword>
<comment type="similarity">
    <text evidence="6 22">Belongs to the ketol-acid reductoisomerase family.</text>
</comment>
<proteinExistence type="inferred from homology"/>
<protein>
    <recommendedName>
        <fullName evidence="7">ketol-acid reductoisomerase (NADP(+))</fullName>
        <ecNumber evidence="7">1.1.1.86</ecNumber>
    </recommendedName>
    <alternativeName>
        <fullName evidence="20">Acetohydroxy-acid reductoisomerase</fullName>
    </alternativeName>
    <alternativeName>
        <fullName evidence="19">Alpha-keto-beta-hydroxylacyl reductoisomerase</fullName>
    </alternativeName>
</protein>
<evidence type="ECO:0000256" key="15">
    <source>
        <dbReference type="ARBA" id="ARBA00023002"/>
    </source>
</evidence>
<dbReference type="InterPro" id="IPR000506">
    <property type="entry name" value="KARI_C"/>
</dbReference>
<dbReference type="AlphaFoldDB" id="A0A261Y1X3"/>
<evidence type="ECO:0000256" key="16">
    <source>
        <dbReference type="ARBA" id="ARBA00023128"/>
    </source>
</evidence>
<dbReference type="FunFam" id="1.10.1040.10:FF:000003">
    <property type="entry name" value="Ketol-acid reductoisomerase, mitochondrial"/>
    <property type="match status" value="1"/>
</dbReference>
<evidence type="ECO:0000256" key="5">
    <source>
        <dbReference type="ARBA" id="ARBA00004885"/>
    </source>
</evidence>
<evidence type="ECO:0000313" key="25">
    <source>
        <dbReference type="EMBL" id="OZJ04629.1"/>
    </source>
</evidence>
<evidence type="ECO:0000256" key="18">
    <source>
        <dbReference type="ARBA" id="ARBA00023304"/>
    </source>
</evidence>
<keyword evidence="13" id="KW-0809">Transit peptide</keyword>
<dbReference type="Gene3D" id="3.40.50.720">
    <property type="entry name" value="NAD(P)-binding Rossmann-like Domain"/>
    <property type="match status" value="1"/>
</dbReference>
<keyword evidence="16" id="KW-0496">Mitochondrion</keyword>
<evidence type="ECO:0000256" key="13">
    <source>
        <dbReference type="ARBA" id="ARBA00022946"/>
    </source>
</evidence>
<dbReference type="PROSITE" id="PS51851">
    <property type="entry name" value="KARI_C"/>
    <property type="match status" value="1"/>
</dbReference>
<organism evidence="25 26">
    <name type="scientific">Bifiguratus adelaidae</name>
    <dbReference type="NCBI Taxonomy" id="1938954"/>
    <lineage>
        <taxon>Eukaryota</taxon>
        <taxon>Fungi</taxon>
        <taxon>Fungi incertae sedis</taxon>
        <taxon>Mucoromycota</taxon>
        <taxon>Mucoromycotina</taxon>
        <taxon>Endogonomycetes</taxon>
        <taxon>Endogonales</taxon>
        <taxon>Endogonales incertae sedis</taxon>
        <taxon>Bifiguratus</taxon>
    </lineage>
</organism>
<feature type="repeat" description="Solcar" evidence="21">
    <location>
        <begin position="478"/>
        <end position="568"/>
    </location>
</feature>
<evidence type="ECO:0000259" key="24">
    <source>
        <dbReference type="PROSITE" id="PS51851"/>
    </source>
</evidence>
<feature type="binding site" evidence="22">
    <location>
        <position position="261"/>
    </location>
    <ligand>
        <name>Mg(2+)</name>
        <dbReference type="ChEBI" id="CHEBI:18420"/>
        <label>2</label>
    </ligand>
</feature>
<dbReference type="Gene3D" id="1.10.1040.10">
    <property type="entry name" value="N-(1-d-carboxylethyl)-l-norvaline Dehydrogenase, domain 2"/>
    <property type="match status" value="2"/>
</dbReference>